<dbReference type="Proteomes" id="UP001169760">
    <property type="component" value="Unassembled WGS sequence"/>
</dbReference>
<protein>
    <submittedName>
        <fullName evidence="1">Uncharacterized protein</fullName>
    </submittedName>
</protein>
<reference evidence="1" key="1">
    <citation type="submission" date="2023-07" db="EMBL/GenBank/DDBJ databases">
        <title>Genome content predicts the carbon catabolic preferences of heterotrophic bacteria.</title>
        <authorList>
            <person name="Gralka M."/>
        </authorList>
    </citation>
    <scope>NUCLEOTIDE SEQUENCE</scope>
    <source>
        <strain evidence="1">I3M17_2</strain>
    </source>
</reference>
<dbReference type="AlphaFoldDB" id="A0AAW7X934"/>
<evidence type="ECO:0000313" key="2">
    <source>
        <dbReference type="Proteomes" id="UP001169760"/>
    </source>
</evidence>
<evidence type="ECO:0000313" key="1">
    <source>
        <dbReference type="EMBL" id="MDO6423346.1"/>
    </source>
</evidence>
<dbReference type="RefSeq" id="WP_303493033.1">
    <property type="nucleotide sequence ID" value="NZ_JAUOPB010000009.1"/>
</dbReference>
<accession>A0AAW7X934</accession>
<dbReference type="EMBL" id="JAUOPB010000009">
    <property type="protein sequence ID" value="MDO6423346.1"/>
    <property type="molecule type" value="Genomic_DNA"/>
</dbReference>
<organism evidence="1 2">
    <name type="scientific">Saccharophagus degradans</name>
    <dbReference type="NCBI Taxonomy" id="86304"/>
    <lineage>
        <taxon>Bacteria</taxon>
        <taxon>Pseudomonadati</taxon>
        <taxon>Pseudomonadota</taxon>
        <taxon>Gammaproteobacteria</taxon>
        <taxon>Cellvibrionales</taxon>
        <taxon>Cellvibrionaceae</taxon>
        <taxon>Saccharophagus</taxon>
    </lineage>
</organism>
<sequence length="97" mass="10942">MRLAITRSGFFTADHYCADARSAKKILRENKVSLVAIDYQLVGETNGCEVLAWAAQHALLPNYVVVIENNRVRRTQLAILLQKVGYRSGDQTTFIRC</sequence>
<gene>
    <name evidence="1" type="ORF">Q4521_12770</name>
</gene>
<name>A0AAW7X934_9GAMM</name>
<proteinExistence type="predicted"/>
<comment type="caution">
    <text evidence="1">The sequence shown here is derived from an EMBL/GenBank/DDBJ whole genome shotgun (WGS) entry which is preliminary data.</text>
</comment>